<keyword evidence="1" id="KW-0472">Membrane</keyword>
<sequence length="57" mass="6196">MIVAAMAAAYMALALPTVRRLPLPRTFRRALREDLISVALAASLLCLTVSSGALRRR</sequence>
<dbReference type="EMBL" id="PP756681">
    <property type="protein sequence ID" value="XAO37507.1"/>
    <property type="molecule type" value="Genomic_DNA"/>
</dbReference>
<dbReference type="EMBL" id="PP756678">
    <property type="protein sequence ID" value="XAO37087.1"/>
    <property type="molecule type" value="Genomic_DNA"/>
</dbReference>
<feature type="transmembrane region" description="Helical" evidence="1">
    <location>
        <begin position="36"/>
        <end position="54"/>
    </location>
</feature>
<dbReference type="EMBL" id="PP756679">
    <property type="protein sequence ID" value="XAO37227.1"/>
    <property type="molecule type" value="Genomic_DNA"/>
</dbReference>
<proteinExistence type="predicted"/>
<accession>A0AAU6W9N6</accession>
<name>A0AAU6W9N6_9BETA</name>
<keyword evidence="1" id="KW-0812">Transmembrane</keyword>
<gene>
    <name evidence="2" type="primary">m41.1</name>
</gene>
<keyword evidence="1" id="KW-1133">Transmembrane helix</keyword>
<evidence type="ECO:0000313" key="2">
    <source>
        <dbReference type="EMBL" id="XAO37507.1"/>
    </source>
</evidence>
<evidence type="ECO:0000256" key="1">
    <source>
        <dbReference type="SAM" id="Phobius"/>
    </source>
</evidence>
<protein>
    <submittedName>
        <fullName evidence="2">Protein m41.1</fullName>
    </submittedName>
</protein>
<organism evidence="2">
    <name type="scientific">Muromegalovirus muridbeta1</name>
    <dbReference type="NCBI Taxonomy" id="3050323"/>
    <lineage>
        <taxon>Viruses</taxon>
        <taxon>Duplodnaviria</taxon>
        <taxon>Heunggongvirae</taxon>
        <taxon>Peploviricota</taxon>
        <taxon>Herviviricetes</taxon>
        <taxon>Herpesvirales</taxon>
        <taxon>Orthoherpesviridae</taxon>
        <taxon>Betaherpesvirinae</taxon>
        <taxon>Muromegalovirus</taxon>
    </lineage>
</organism>
<reference evidence="2" key="1">
    <citation type="submission" date="2024-05" db="EMBL/GenBank/DDBJ databases">
        <title>Fine-tuning the evolutionary stability and environmental longevity of recombinant transmissible vaccines.</title>
        <authorList>
            <person name="Chan B."/>
            <person name="Nuismer S.L."/>
            <person name="Nichols J."/>
            <person name="Davison A.J."/>
            <person name="Alqirbi H."/>
            <person name="Jarvis M.A."/>
            <person name="Redwood A.J."/>
        </authorList>
    </citation>
    <scope>NUCLEOTIDE SEQUENCE</scope>
    <source>
        <strain evidence="2">K181</strain>
    </source>
</reference>
<dbReference type="EMBL" id="PP756680">
    <property type="protein sequence ID" value="XAO37367.1"/>
    <property type="molecule type" value="Genomic_DNA"/>
</dbReference>